<dbReference type="InterPro" id="IPR044068">
    <property type="entry name" value="CB"/>
</dbReference>
<keyword evidence="3 5" id="KW-0238">DNA-binding</keyword>
<dbReference type="PANTHER" id="PTHR30349:SF64">
    <property type="entry name" value="PROPHAGE INTEGRASE INTD-RELATED"/>
    <property type="match status" value="1"/>
</dbReference>
<reference evidence="8 9" key="1">
    <citation type="submission" date="2022-04" db="EMBL/GenBank/DDBJ databases">
        <title>Genome sequence of soybean root-associated Caulobacter segnis RL271.</title>
        <authorList>
            <person name="Longley R."/>
            <person name="Bonito G."/>
            <person name="Trigodet F."/>
            <person name="Crosson S."/>
            <person name="Fiebig A."/>
        </authorList>
    </citation>
    <scope>NUCLEOTIDE SEQUENCE [LARGE SCALE GENOMIC DNA]</scope>
    <source>
        <strain evidence="8 9">RL271</strain>
    </source>
</reference>
<dbReference type="InterPro" id="IPR004107">
    <property type="entry name" value="Integrase_SAM-like_N"/>
</dbReference>
<evidence type="ECO:0000256" key="4">
    <source>
        <dbReference type="ARBA" id="ARBA00023172"/>
    </source>
</evidence>
<dbReference type="CDD" id="cd01193">
    <property type="entry name" value="INT_IntI_C"/>
    <property type="match status" value="1"/>
</dbReference>
<dbReference type="Gene3D" id="1.10.443.10">
    <property type="entry name" value="Intergrase catalytic core"/>
    <property type="match status" value="1"/>
</dbReference>
<evidence type="ECO:0000256" key="1">
    <source>
        <dbReference type="ARBA" id="ARBA00008857"/>
    </source>
</evidence>
<keyword evidence="4" id="KW-0233">DNA recombination</keyword>
<keyword evidence="2" id="KW-0229">DNA integration</keyword>
<dbReference type="Pfam" id="PF13495">
    <property type="entry name" value="Phage_int_SAM_4"/>
    <property type="match status" value="1"/>
</dbReference>
<dbReference type="EMBL" id="CP096040">
    <property type="protein sequence ID" value="USQ97335.1"/>
    <property type="molecule type" value="Genomic_DNA"/>
</dbReference>
<evidence type="ECO:0000256" key="2">
    <source>
        <dbReference type="ARBA" id="ARBA00022908"/>
    </source>
</evidence>
<dbReference type="InterPro" id="IPR050090">
    <property type="entry name" value="Tyrosine_recombinase_XerCD"/>
</dbReference>
<accession>A0ABY4ZX66</accession>
<dbReference type="Pfam" id="PF00589">
    <property type="entry name" value="Phage_integrase"/>
    <property type="match status" value="1"/>
</dbReference>
<dbReference type="SUPFAM" id="SSF56349">
    <property type="entry name" value="DNA breaking-rejoining enzymes"/>
    <property type="match status" value="1"/>
</dbReference>
<organism evidence="8 9">
    <name type="scientific">Caulobacter segnis</name>
    <dbReference type="NCBI Taxonomy" id="88688"/>
    <lineage>
        <taxon>Bacteria</taxon>
        <taxon>Pseudomonadati</taxon>
        <taxon>Pseudomonadota</taxon>
        <taxon>Alphaproteobacteria</taxon>
        <taxon>Caulobacterales</taxon>
        <taxon>Caulobacteraceae</taxon>
        <taxon>Caulobacter</taxon>
    </lineage>
</organism>
<dbReference type="InterPro" id="IPR010998">
    <property type="entry name" value="Integrase_recombinase_N"/>
</dbReference>
<evidence type="ECO:0000256" key="3">
    <source>
        <dbReference type="ARBA" id="ARBA00023125"/>
    </source>
</evidence>
<dbReference type="PROSITE" id="PS51898">
    <property type="entry name" value="TYR_RECOMBINASE"/>
    <property type="match status" value="1"/>
</dbReference>
<dbReference type="PROSITE" id="PS51900">
    <property type="entry name" value="CB"/>
    <property type="match status" value="1"/>
</dbReference>
<feature type="domain" description="Core-binding (CB)" evidence="7">
    <location>
        <begin position="4"/>
        <end position="85"/>
    </location>
</feature>
<dbReference type="InterPro" id="IPR011010">
    <property type="entry name" value="DNA_brk_join_enz"/>
</dbReference>
<dbReference type="InterPro" id="IPR013762">
    <property type="entry name" value="Integrase-like_cat_sf"/>
</dbReference>
<sequence>MSSTPMSPLRQRMLEDMKIRGYTAHTQRDYVRAVADFAQFINCSPDWAEPEDLRRYQLHLANQGVSPATMNSRVSGLRFFFRVTLARPSFGSQLATVRGENRLPEVLSPEEVALLLHCAGKLKYKAILSIAYGCGLRISEIANLKVADIDAARMLIRVEQGKGRTDRYVMLAPDLLELLQAWWRQARPMGWLFPGRDPGQPIATRQLDRICKQAAAMAGLEKRVSMHTLRHSFATHLLENKTDIRVIQALLGHRKTDTTARYTRVATKILRSVESPLSLLKPPTDQPPRLPAKPWMFSCSTPRTFLGLDAESSAPVDAMRLLSSLPENLEGASAKVGARLTAKATPGALMADTERRPENLF</sequence>
<comment type="similarity">
    <text evidence="1">Belongs to the 'phage' integrase family.</text>
</comment>
<dbReference type="PANTHER" id="PTHR30349">
    <property type="entry name" value="PHAGE INTEGRASE-RELATED"/>
    <property type="match status" value="1"/>
</dbReference>
<keyword evidence="9" id="KW-1185">Reference proteome</keyword>
<evidence type="ECO:0000313" key="8">
    <source>
        <dbReference type="EMBL" id="USQ97335.1"/>
    </source>
</evidence>
<dbReference type="InterPro" id="IPR002104">
    <property type="entry name" value="Integrase_catalytic"/>
</dbReference>
<evidence type="ECO:0000313" key="9">
    <source>
        <dbReference type="Proteomes" id="UP001057520"/>
    </source>
</evidence>
<gene>
    <name evidence="8" type="ORF">MZV50_07295</name>
</gene>
<proteinExistence type="inferred from homology"/>
<evidence type="ECO:0000259" key="7">
    <source>
        <dbReference type="PROSITE" id="PS51900"/>
    </source>
</evidence>
<feature type="domain" description="Tyr recombinase" evidence="6">
    <location>
        <begin position="102"/>
        <end position="275"/>
    </location>
</feature>
<dbReference type="Gene3D" id="1.10.150.130">
    <property type="match status" value="1"/>
</dbReference>
<evidence type="ECO:0000256" key="5">
    <source>
        <dbReference type="PROSITE-ProRule" id="PRU01248"/>
    </source>
</evidence>
<name>A0ABY4ZX66_9CAUL</name>
<protein>
    <submittedName>
        <fullName evidence="8">Tyrosine-type recombinase/integrase</fullName>
    </submittedName>
</protein>
<evidence type="ECO:0000259" key="6">
    <source>
        <dbReference type="PROSITE" id="PS51898"/>
    </source>
</evidence>
<dbReference type="Proteomes" id="UP001057520">
    <property type="component" value="Chromosome"/>
</dbReference>